<dbReference type="Pfam" id="PF13328">
    <property type="entry name" value="HD_4"/>
    <property type="match status" value="1"/>
</dbReference>
<feature type="domain" description="HD" evidence="4">
    <location>
        <begin position="59"/>
        <end position="166"/>
    </location>
</feature>
<dbReference type="GO" id="GO:0008728">
    <property type="term" value="F:GTP diphosphokinase activity"/>
    <property type="evidence" value="ECO:0007669"/>
    <property type="project" value="UniProtKB-EC"/>
</dbReference>
<dbReference type="AlphaFoldDB" id="A0A3B0Z074"/>
<dbReference type="InterPro" id="IPR033655">
    <property type="entry name" value="TGS_RelA/SpoT"/>
</dbReference>
<dbReference type="GO" id="GO:0015969">
    <property type="term" value="P:guanosine tetraphosphate metabolic process"/>
    <property type="evidence" value="ECO:0007669"/>
    <property type="project" value="InterPro"/>
</dbReference>
<gene>
    <name evidence="6" type="ORF">MNBD_GAMMA15-2159</name>
</gene>
<proteinExistence type="inferred from homology"/>
<dbReference type="NCBIfam" id="TIGR00691">
    <property type="entry name" value="spoT_relA"/>
    <property type="match status" value="1"/>
</dbReference>
<dbReference type="GO" id="GO:0016301">
    <property type="term" value="F:kinase activity"/>
    <property type="evidence" value="ECO:0007669"/>
    <property type="project" value="UniProtKB-KW"/>
</dbReference>
<keyword evidence="6" id="KW-0378">Hydrolase</keyword>
<dbReference type="FunFam" id="3.30.460.10:FF:000001">
    <property type="entry name" value="GTP pyrophosphokinase RelA"/>
    <property type="match status" value="1"/>
</dbReference>
<evidence type="ECO:0000256" key="2">
    <source>
        <dbReference type="ARBA" id="ARBA00025704"/>
    </source>
</evidence>
<organism evidence="6">
    <name type="scientific">hydrothermal vent metagenome</name>
    <dbReference type="NCBI Taxonomy" id="652676"/>
    <lineage>
        <taxon>unclassified sequences</taxon>
        <taxon>metagenomes</taxon>
        <taxon>ecological metagenomes</taxon>
    </lineage>
</organism>
<dbReference type="CDD" id="cd00077">
    <property type="entry name" value="HDc"/>
    <property type="match status" value="1"/>
</dbReference>
<dbReference type="FunFam" id="1.10.3210.10:FF:000001">
    <property type="entry name" value="GTP pyrophosphokinase RelA"/>
    <property type="match status" value="1"/>
</dbReference>
<keyword evidence="6" id="KW-0808">Transferase</keyword>
<dbReference type="Gene3D" id="3.30.460.10">
    <property type="entry name" value="Beta Polymerase, domain 2"/>
    <property type="match status" value="1"/>
</dbReference>
<feature type="domain" description="ACT" evidence="3">
    <location>
        <begin position="661"/>
        <end position="735"/>
    </location>
</feature>
<dbReference type="NCBIfam" id="NF008124">
    <property type="entry name" value="PRK10872.1"/>
    <property type="match status" value="1"/>
</dbReference>
<dbReference type="SMART" id="SM00954">
    <property type="entry name" value="RelA_SpoT"/>
    <property type="match status" value="1"/>
</dbReference>
<dbReference type="EMBL" id="UOFN01000038">
    <property type="protein sequence ID" value="VAW74624.1"/>
    <property type="molecule type" value="Genomic_DNA"/>
</dbReference>
<dbReference type="PANTHER" id="PTHR21262">
    <property type="entry name" value="GUANOSINE-3',5'-BIS DIPHOSPHATE 3'-PYROPHOSPHOHYDROLASE"/>
    <property type="match status" value="1"/>
</dbReference>
<name>A0A3B0Z074_9ZZZZ</name>
<dbReference type="Gene3D" id="3.10.20.30">
    <property type="match status" value="1"/>
</dbReference>
<dbReference type="EC" id="3.1.7.2" evidence="6"/>
<comment type="pathway">
    <text evidence="2">Purine metabolism.</text>
</comment>
<evidence type="ECO:0000256" key="1">
    <source>
        <dbReference type="ARBA" id="ARBA00007476"/>
    </source>
</evidence>
<evidence type="ECO:0000259" key="5">
    <source>
        <dbReference type="PROSITE" id="PS51880"/>
    </source>
</evidence>
<accession>A0A3B0Z074</accession>
<comment type="similarity">
    <text evidence="1">Belongs to the RelA/SpoT family.</text>
</comment>
<protein>
    <submittedName>
        <fullName evidence="6">Guanosine-3',5'-bis(Diphosphate) 3'-pyrophosphohydrolase / GTP pyrophosphokinase, (P)ppGpp synthetase II</fullName>
        <ecNumber evidence="6">2.7.6.5</ecNumber>
        <ecNumber evidence="6">3.1.7.2</ecNumber>
    </submittedName>
</protein>
<dbReference type="Pfam" id="PF19296">
    <property type="entry name" value="RelA_AH_RIS"/>
    <property type="match status" value="1"/>
</dbReference>
<dbReference type="Gene3D" id="3.30.70.260">
    <property type="match status" value="1"/>
</dbReference>
<evidence type="ECO:0000259" key="4">
    <source>
        <dbReference type="PROSITE" id="PS51831"/>
    </source>
</evidence>
<reference evidence="6" key="1">
    <citation type="submission" date="2018-06" db="EMBL/GenBank/DDBJ databases">
        <authorList>
            <person name="Zhirakovskaya E."/>
        </authorList>
    </citation>
    <scope>NUCLEOTIDE SEQUENCE</scope>
</reference>
<dbReference type="InterPro" id="IPR006674">
    <property type="entry name" value="HD_domain"/>
</dbReference>
<dbReference type="InterPro" id="IPR007685">
    <property type="entry name" value="RelA_SpoT"/>
</dbReference>
<evidence type="ECO:0000313" key="6">
    <source>
        <dbReference type="EMBL" id="VAW74624.1"/>
    </source>
</evidence>
<dbReference type="SMART" id="SM00471">
    <property type="entry name" value="HDc"/>
    <property type="match status" value="1"/>
</dbReference>
<dbReference type="InterPro" id="IPR012675">
    <property type="entry name" value="Beta-grasp_dom_sf"/>
</dbReference>
<dbReference type="FunFam" id="3.10.20.30:FF:000002">
    <property type="entry name" value="GTP pyrophosphokinase (RelA/SpoT)"/>
    <property type="match status" value="1"/>
</dbReference>
<dbReference type="Pfam" id="PF04607">
    <property type="entry name" value="RelA_SpoT"/>
    <property type="match status" value="1"/>
</dbReference>
<dbReference type="Pfam" id="PF13291">
    <property type="entry name" value="ACT_4"/>
    <property type="match status" value="1"/>
</dbReference>
<dbReference type="PROSITE" id="PS51671">
    <property type="entry name" value="ACT"/>
    <property type="match status" value="1"/>
</dbReference>
<dbReference type="InterPro" id="IPR043519">
    <property type="entry name" value="NT_sf"/>
</dbReference>
<dbReference type="InterPro" id="IPR012676">
    <property type="entry name" value="TGS-like"/>
</dbReference>
<dbReference type="PROSITE" id="PS51880">
    <property type="entry name" value="TGS"/>
    <property type="match status" value="1"/>
</dbReference>
<dbReference type="CDD" id="cd05399">
    <property type="entry name" value="NT_Rel-Spo_like"/>
    <property type="match status" value="1"/>
</dbReference>
<dbReference type="InterPro" id="IPR004811">
    <property type="entry name" value="RelA/Spo_fam"/>
</dbReference>
<dbReference type="SUPFAM" id="SSF55021">
    <property type="entry name" value="ACT-like"/>
    <property type="match status" value="1"/>
</dbReference>
<dbReference type="GO" id="GO:0008893">
    <property type="term" value="F:guanosine-3',5'-bis(diphosphate) 3'-diphosphatase activity"/>
    <property type="evidence" value="ECO:0007669"/>
    <property type="project" value="UniProtKB-EC"/>
</dbReference>
<dbReference type="InterPro" id="IPR003607">
    <property type="entry name" value="HD/PDEase_dom"/>
</dbReference>
<keyword evidence="6" id="KW-0418">Kinase</keyword>
<dbReference type="SUPFAM" id="SSF109604">
    <property type="entry name" value="HD-domain/PDEase-like"/>
    <property type="match status" value="1"/>
</dbReference>
<dbReference type="CDD" id="cd01668">
    <property type="entry name" value="TGS_RSH"/>
    <property type="match status" value="1"/>
</dbReference>
<dbReference type="CDD" id="cd04876">
    <property type="entry name" value="ACT_RelA-SpoT"/>
    <property type="match status" value="1"/>
</dbReference>
<dbReference type="PANTHER" id="PTHR21262:SF31">
    <property type="entry name" value="GTP PYROPHOSPHOKINASE"/>
    <property type="match status" value="1"/>
</dbReference>
<dbReference type="PROSITE" id="PS51831">
    <property type="entry name" value="HD"/>
    <property type="match status" value="1"/>
</dbReference>
<dbReference type="Gene3D" id="1.10.3210.10">
    <property type="entry name" value="Hypothetical protein af1432"/>
    <property type="match status" value="1"/>
</dbReference>
<sequence length="735" mass="83555">MVARAETTTPNDGQLPDVDAWLSSVSFGRDESAQQMIRAALECAQKAHRNQTRASGEPYLVHCLAVAEIVHHLQLDHEAVAAAVLHDVVEDTDITLDDIRDQFGEKVANLVDGVTKMGRISEIREPLSEQQQLENGRAENVRKLLLAMAEDVRVVLIKLADRLHNMRTLRHLSEARQKRIARETLEIYSPLANRLGIWQVKWELEDQALRYLDPEAYHRIATLLDGRRIDRERHIELVKESLVEEFDRAGIEADVVGRPKHIYSIWRKMRRKHIDFHQIFDVQAVRVLVESVAECYTVLGIVHGLWRHVPLEFDDYIANPKANNYRSLHTAVIGPEGKPVEVQIRTREMHDHAELGIAAHWRYKEGSRYDEGFEKKIAWLRQLLEWKDEEPSAHEFVDRFKSESVEERVYALTPQGEVLDMPAGATALDFAYHIHTDVGHRCRGVKVNGRIVPLNYVLKSGEQVEVLTARHAHPSRDWLNPHLGYLKTSRARAKVRHWIKLQDREINIAAGRSALDRELHRLGLSGQQIEDVAEGLNFNNIDSLMAALGRGDLPYGHVVSALLDLERSDDEPHTLPTIGKRSDRTAQDGFRILGVGNLLTTTARCCHPVPNDSIVGYITRGRGVTIHRSDCSNVLRLKEEDRDRLIDVEWGALPDRVFPVDIRIQAYDRPGLLRDVSSVLANDKINVTGVNTTTDGKTMIARMEVHVEVTDIGQLSRLLSRIGQLPNIIEVRRKI</sequence>
<dbReference type="EC" id="2.7.6.5" evidence="6"/>
<dbReference type="GO" id="GO:0042594">
    <property type="term" value="P:response to starvation"/>
    <property type="evidence" value="ECO:0007669"/>
    <property type="project" value="TreeGrafter"/>
</dbReference>
<feature type="domain" description="TGS" evidence="5">
    <location>
        <begin position="405"/>
        <end position="468"/>
    </location>
</feature>
<evidence type="ECO:0000259" key="3">
    <source>
        <dbReference type="PROSITE" id="PS51671"/>
    </source>
</evidence>
<dbReference type="InterPro" id="IPR045600">
    <property type="entry name" value="RelA/SpoT_AH_RIS"/>
</dbReference>
<dbReference type="Pfam" id="PF02824">
    <property type="entry name" value="TGS"/>
    <property type="match status" value="1"/>
</dbReference>
<dbReference type="InterPro" id="IPR004095">
    <property type="entry name" value="TGS"/>
</dbReference>
<dbReference type="SUPFAM" id="SSF81271">
    <property type="entry name" value="TGS-like"/>
    <property type="match status" value="1"/>
</dbReference>
<dbReference type="SUPFAM" id="SSF81301">
    <property type="entry name" value="Nucleotidyltransferase"/>
    <property type="match status" value="1"/>
</dbReference>
<dbReference type="InterPro" id="IPR045865">
    <property type="entry name" value="ACT-like_dom_sf"/>
</dbReference>
<dbReference type="GO" id="GO:0005886">
    <property type="term" value="C:plasma membrane"/>
    <property type="evidence" value="ECO:0007669"/>
    <property type="project" value="TreeGrafter"/>
</dbReference>
<dbReference type="InterPro" id="IPR002912">
    <property type="entry name" value="ACT_dom"/>
</dbReference>